<protein>
    <submittedName>
        <fullName evidence="1">Uncharacterized protein</fullName>
    </submittedName>
</protein>
<proteinExistence type="predicted"/>
<organism evidence="1 2">
    <name type="scientific">Bionectria ochroleuca</name>
    <name type="common">Gliocladium roseum</name>
    <dbReference type="NCBI Taxonomy" id="29856"/>
    <lineage>
        <taxon>Eukaryota</taxon>
        <taxon>Fungi</taxon>
        <taxon>Dikarya</taxon>
        <taxon>Ascomycota</taxon>
        <taxon>Pezizomycotina</taxon>
        <taxon>Sordariomycetes</taxon>
        <taxon>Hypocreomycetidae</taxon>
        <taxon>Hypocreales</taxon>
        <taxon>Bionectriaceae</taxon>
        <taxon>Clonostachys</taxon>
    </lineage>
</organism>
<comment type="caution">
    <text evidence="1">The sequence shown here is derived from an EMBL/GenBank/DDBJ whole genome shotgun (WGS) entry which is preliminary data.</text>
</comment>
<dbReference type="Gene3D" id="3.40.50.2000">
    <property type="entry name" value="Glycogen Phosphorylase B"/>
    <property type="match status" value="1"/>
</dbReference>
<dbReference type="Proteomes" id="UP000616885">
    <property type="component" value="Unassembled WGS sequence"/>
</dbReference>
<evidence type="ECO:0000313" key="2">
    <source>
        <dbReference type="Proteomes" id="UP000616885"/>
    </source>
</evidence>
<sequence>MLRQKNSAGVAQVVLPVWFDTYDFARRVDYLGIGRIGNRQHAPSLSKDELAPVLRQVVLGREAERIRERAAAIAKACHAGGDGREIATQAILELLTDGE</sequence>
<dbReference type="AlphaFoldDB" id="A0A8H7KBS7"/>
<name>A0A8H7KBS7_BIOOC</name>
<reference evidence="1" key="1">
    <citation type="submission" date="2020-10" db="EMBL/GenBank/DDBJ databases">
        <title>High-Quality Genome Resource of Clonostachys rosea strain S41 by Oxford Nanopore Long-Read Sequencing.</title>
        <authorList>
            <person name="Wang H."/>
        </authorList>
    </citation>
    <scope>NUCLEOTIDE SEQUENCE</scope>
    <source>
        <strain evidence="1">S41</strain>
    </source>
</reference>
<gene>
    <name evidence="1" type="ORF">IM811_004302</name>
</gene>
<dbReference type="EMBL" id="JADCTT010000012">
    <property type="protein sequence ID" value="KAF9746001.1"/>
    <property type="molecule type" value="Genomic_DNA"/>
</dbReference>
<evidence type="ECO:0000313" key="1">
    <source>
        <dbReference type="EMBL" id="KAF9746001.1"/>
    </source>
</evidence>
<dbReference type="SUPFAM" id="SSF53756">
    <property type="entry name" value="UDP-Glycosyltransferase/glycogen phosphorylase"/>
    <property type="match status" value="1"/>
</dbReference>
<accession>A0A8H7KBS7</accession>